<dbReference type="AlphaFoldDB" id="A0A9W6UEU4"/>
<name>A0A9W6UEU4_9STRA</name>
<dbReference type="EMBL" id="BSXW01000885">
    <property type="protein sequence ID" value="GMF31156.1"/>
    <property type="molecule type" value="Genomic_DNA"/>
</dbReference>
<gene>
    <name evidence="1" type="ORF">Plil01_001332300</name>
</gene>
<comment type="caution">
    <text evidence="1">The sequence shown here is derived from an EMBL/GenBank/DDBJ whole genome shotgun (WGS) entry which is preliminary data.</text>
</comment>
<sequence length="224" mass="25386">MAYHHNSIEHLQEAGGHNQHGGAYQIVQQFISARTAGTSTLPLLKWWRNRDAMIASSHQKRLTDVRFGGDLLSDAILHMLLEMDKRLGMMARHAVLRSTEAAGFNDTPSLDLFIWTHDVYDTSSLTRTVEKTIVLTCSTILNERELEQTQASKLKHGLRSFVQVRLVQYKRTRNMQTTNTKRDAATQMSSIMADNYKPDQCKHALVSSLNGTCDEERPGDDDKK</sequence>
<protein>
    <submittedName>
        <fullName evidence="1">Unnamed protein product</fullName>
    </submittedName>
</protein>
<organism evidence="1 2">
    <name type="scientific">Phytophthora lilii</name>
    <dbReference type="NCBI Taxonomy" id="2077276"/>
    <lineage>
        <taxon>Eukaryota</taxon>
        <taxon>Sar</taxon>
        <taxon>Stramenopiles</taxon>
        <taxon>Oomycota</taxon>
        <taxon>Peronosporomycetes</taxon>
        <taxon>Peronosporales</taxon>
        <taxon>Peronosporaceae</taxon>
        <taxon>Phytophthora</taxon>
    </lineage>
</organism>
<evidence type="ECO:0000313" key="1">
    <source>
        <dbReference type="EMBL" id="GMF31156.1"/>
    </source>
</evidence>
<dbReference type="Proteomes" id="UP001165083">
    <property type="component" value="Unassembled WGS sequence"/>
</dbReference>
<proteinExistence type="predicted"/>
<reference evidence="1" key="1">
    <citation type="submission" date="2023-04" db="EMBL/GenBank/DDBJ databases">
        <title>Phytophthora lilii NBRC 32176.</title>
        <authorList>
            <person name="Ichikawa N."/>
            <person name="Sato H."/>
            <person name="Tonouchi N."/>
        </authorList>
    </citation>
    <scope>NUCLEOTIDE SEQUENCE</scope>
    <source>
        <strain evidence="1">NBRC 32176</strain>
    </source>
</reference>
<accession>A0A9W6UEU4</accession>
<keyword evidence="2" id="KW-1185">Reference proteome</keyword>
<evidence type="ECO:0000313" key="2">
    <source>
        <dbReference type="Proteomes" id="UP001165083"/>
    </source>
</evidence>